<evidence type="ECO:0000259" key="2">
    <source>
        <dbReference type="Pfam" id="PF05117"/>
    </source>
</evidence>
<organism evidence="5 6">
    <name type="scientific">Parabacteroides distasonis</name>
    <dbReference type="NCBI Taxonomy" id="823"/>
    <lineage>
        <taxon>Bacteria</taxon>
        <taxon>Pseudomonadati</taxon>
        <taxon>Bacteroidota</taxon>
        <taxon>Bacteroidia</taxon>
        <taxon>Bacteroidales</taxon>
        <taxon>Tannerellaceae</taxon>
        <taxon>Parabacteroides</taxon>
    </lineage>
</organism>
<protein>
    <submittedName>
        <fullName evidence="3">DUF695 domain-containing protein</fullName>
    </submittedName>
</protein>
<evidence type="ECO:0000313" key="3">
    <source>
        <dbReference type="EMBL" id="MDB9139850.1"/>
    </source>
</evidence>
<evidence type="ECO:0000313" key="7">
    <source>
        <dbReference type="Proteomes" id="UP000463337"/>
    </source>
</evidence>
<sequence>MRLSDVWFTALSENESGQMITVYGRDELNEFTESGKFKERVEITWKYEGDGRGLPCDDLGEKMEVVEEALRKAMEKKDKLAILTGVYTGGGEKVWVFYTRTVRVFGERLNEALAPFELLPISIYTEMDPDWEEYKDMYEMKEWAVD</sequence>
<dbReference type="Pfam" id="PF05117">
    <property type="entry name" value="DUF695"/>
    <property type="match status" value="1"/>
</dbReference>
<dbReference type="AlphaFoldDB" id="A0A174P352"/>
<dbReference type="EMBL" id="JAQMPX010000110">
    <property type="protein sequence ID" value="MDB9139850.1"/>
    <property type="molecule type" value="Genomic_DNA"/>
</dbReference>
<dbReference type="Proteomes" id="UP000195950">
    <property type="component" value="Unassembled WGS sequence"/>
</dbReference>
<evidence type="ECO:0000313" key="6">
    <source>
        <dbReference type="Proteomes" id="UP000195950"/>
    </source>
</evidence>
<dbReference type="InterPro" id="IPR016097">
    <property type="entry name" value="DUF695"/>
</dbReference>
<dbReference type="EMBL" id="WKLT01000003">
    <property type="protein sequence ID" value="MRY57238.1"/>
    <property type="molecule type" value="Genomic_DNA"/>
</dbReference>
<evidence type="ECO:0000313" key="4">
    <source>
        <dbReference type="EMBL" id="MRY57238.1"/>
    </source>
</evidence>
<accession>A0A174P352</accession>
<feature type="domain" description="DUF695" evidence="2">
    <location>
        <begin position="22"/>
        <end position="136"/>
    </location>
</feature>
<name>A0A174P352_PARDI</name>
<proteinExistence type="predicted"/>
<evidence type="ECO:0000256" key="1">
    <source>
        <dbReference type="SAM" id="Coils"/>
    </source>
</evidence>
<dbReference type="Proteomes" id="UP000463337">
    <property type="component" value="Unassembled WGS sequence"/>
</dbReference>
<dbReference type="EMBL" id="NFJX01000007">
    <property type="protein sequence ID" value="OUP19185.1"/>
    <property type="molecule type" value="Genomic_DNA"/>
</dbReference>
<keyword evidence="1" id="KW-0175">Coiled coil</keyword>
<reference evidence="4 7" key="3">
    <citation type="journal article" date="2019" name="Nat. Med.">
        <title>A library of human gut bacterial isolates paired with longitudinal multiomics data enables mechanistic microbiome research.</title>
        <authorList>
            <person name="Poyet M."/>
            <person name="Groussin M."/>
            <person name="Gibbons S.M."/>
            <person name="Avila-Pacheco J."/>
            <person name="Jiang X."/>
            <person name="Kearney S.M."/>
            <person name="Perrotta A.R."/>
            <person name="Berdy B."/>
            <person name="Zhao S."/>
            <person name="Lieberman T.D."/>
            <person name="Swanson P.K."/>
            <person name="Smith M."/>
            <person name="Roesemann S."/>
            <person name="Alexander J.E."/>
            <person name="Rich S.A."/>
            <person name="Livny J."/>
            <person name="Vlamakis H."/>
            <person name="Clish C."/>
            <person name="Bullock K."/>
            <person name="Deik A."/>
            <person name="Scott J."/>
            <person name="Pierce K.A."/>
            <person name="Xavier R.J."/>
            <person name="Alm E.J."/>
        </authorList>
    </citation>
    <scope>NUCLEOTIDE SEQUENCE [LARGE SCALE GENOMIC DNA]</scope>
    <source>
        <strain evidence="4 7">BIOML-A41</strain>
    </source>
</reference>
<reference evidence="6" key="1">
    <citation type="submission" date="2017-04" db="EMBL/GenBank/DDBJ databases">
        <title>Function of individual gut microbiota members based on whole genome sequencing of pure cultures obtained from chicken caecum.</title>
        <authorList>
            <person name="Medvecky M."/>
            <person name="Cejkova D."/>
            <person name="Polansky O."/>
            <person name="Karasova D."/>
            <person name="Kubasova T."/>
            <person name="Cizek A."/>
            <person name="Rychlik I."/>
        </authorList>
    </citation>
    <scope>NUCLEOTIDE SEQUENCE [LARGE SCALE GENOMIC DNA]</scope>
    <source>
        <strain evidence="6">An199</strain>
    </source>
</reference>
<feature type="coiled-coil region" evidence="1">
    <location>
        <begin position="56"/>
        <end position="83"/>
    </location>
</feature>
<reference evidence="3" key="4">
    <citation type="submission" date="2023-01" db="EMBL/GenBank/DDBJ databases">
        <title>Human gut microbiome strain richness.</title>
        <authorList>
            <person name="Chen-Liaw A."/>
        </authorList>
    </citation>
    <scope>NUCLEOTIDE SEQUENCE</scope>
    <source>
        <strain evidence="3">D35st1_E5_D35t1_190705</strain>
    </source>
</reference>
<comment type="caution">
    <text evidence="5">The sequence shown here is derived from an EMBL/GenBank/DDBJ whole genome shotgun (WGS) entry which is preliminary data.</text>
</comment>
<reference evidence="5" key="2">
    <citation type="journal article" date="2018" name="BMC Genomics">
        <title>Whole genome sequencing and function prediction of 133 gut anaerobes isolated from chicken caecum in pure cultures.</title>
        <authorList>
            <person name="Medvecky M."/>
            <person name="Cejkova D."/>
            <person name="Polansky O."/>
            <person name="Karasova D."/>
            <person name="Kubasova T."/>
            <person name="Cizek A."/>
            <person name="Rychlik I."/>
        </authorList>
    </citation>
    <scope>NUCLEOTIDE SEQUENCE</scope>
    <source>
        <strain evidence="5">An199</strain>
    </source>
</reference>
<gene>
    <name evidence="5" type="ORF">B5F32_09665</name>
    <name evidence="4" type="ORF">GKD59_04780</name>
    <name evidence="3" type="ORF">PN612_15260</name>
</gene>
<dbReference type="Proteomes" id="UP001211522">
    <property type="component" value="Unassembled WGS sequence"/>
</dbReference>
<dbReference type="RefSeq" id="WP_048928029.1">
    <property type="nucleotide sequence ID" value="NZ_AP019729.1"/>
</dbReference>
<evidence type="ECO:0000313" key="5">
    <source>
        <dbReference type="EMBL" id="OUP19185.1"/>
    </source>
</evidence>